<evidence type="ECO:0000256" key="9">
    <source>
        <dbReference type="ARBA" id="ARBA00023315"/>
    </source>
</evidence>
<evidence type="ECO:0000256" key="4">
    <source>
        <dbReference type="ARBA" id="ARBA00022824"/>
    </source>
</evidence>
<dbReference type="Proteomes" id="UP000091956">
    <property type="component" value="Unassembled WGS sequence"/>
</dbReference>
<evidence type="ECO:0000256" key="3">
    <source>
        <dbReference type="ARBA" id="ARBA00022692"/>
    </source>
</evidence>
<evidence type="ECO:0000256" key="5">
    <source>
        <dbReference type="ARBA" id="ARBA00022989"/>
    </source>
</evidence>
<dbReference type="RefSeq" id="XP_018126884.1">
    <property type="nucleotide sequence ID" value="XM_018278605.2"/>
</dbReference>
<evidence type="ECO:0000256" key="10">
    <source>
        <dbReference type="ARBA" id="ARBA00048048"/>
    </source>
</evidence>
<evidence type="ECO:0000256" key="12">
    <source>
        <dbReference type="RuleBase" id="RU079119"/>
    </source>
</evidence>
<dbReference type="InterPro" id="IPR039859">
    <property type="entry name" value="PFA4/ZDH16/20/ERF2-like"/>
</dbReference>
<keyword evidence="6 11" id="KW-0472">Membrane</keyword>
<evidence type="ECO:0000256" key="7">
    <source>
        <dbReference type="ARBA" id="ARBA00023139"/>
    </source>
</evidence>
<sequence>MALSYVDVLLHAHIRDSIASEEVTVDVPSDGLCGNQRTHFYETYTGVLSLLDVGPNPDHDYGIIFVNPFIFLLDGWAPDTTQTSLLANLTRPAYLPPAVKLEMESVMNFREQSADFLPWDLQPDLLWPTCEVVNTNISTASGYNFICRCRGDLFDSGQFSLPISTCNHSNIAPFVAMNGMNLYGNTDTLRGTFNEKSADFEWISRFYGCFTTDSLKQRSTYYCEDRFSQTGTFTMKFKGNVDAENSHQMVLGPGNNISWVEDPKKSNVTNFCAAALNEDQNVTQTDEDLGNTEIARESRKATPTAFLDNDHMAILGITVPALKKLAVPFVCGLIAFLSLSSQYLFYHLEPGPLTATEAAWFNSLVFCIWYTYARACRVDPGRLPKSLTEGGAQDGAETAKDADAPANVQRAGKWCKKCDAVKPPRAHHCRQCNRCIPKMDHHCPWTSNCVSHTTFPHFIRFVFYAVVSMGVLEYHLFNRGYIVYQNRNLPSYLGPSPYALAHLVILFATNSLALFILLVLLVSAGNSLAMNTTMIESWVIERHESLANKARYHGGFVHGPGGRRIRIRKQEFPYDIGIWQNLVQGMGTPNVLAWFLPFAGDPGNETGWEFPVNGFEDPDVTWPPPDPDRMAQEPWTRGEGERKEGFLHGDGGDEVQEFRRRQQLDYEKRGLVGRGLEGRNRQVSGAPGSYDWLELDGEEEGSEYEGQDEDAGGSDGWFNSDRDRLRDYGVDEEAELVDWEEDDDIPLGELLRRRRGRVAEAS</sequence>
<comment type="domain">
    <text evidence="11 12">The DHHC domain is required for palmitoyltransferase activity.</text>
</comment>
<dbReference type="PANTHER" id="PTHR12246">
    <property type="entry name" value="PALMITOYLTRANSFERASE ZDHHC16"/>
    <property type="match status" value="1"/>
</dbReference>
<dbReference type="GO" id="GO:0019706">
    <property type="term" value="F:protein-cysteine S-palmitoyltransferase activity"/>
    <property type="evidence" value="ECO:0007669"/>
    <property type="project" value="UniProtKB-UniRule"/>
</dbReference>
<comment type="subcellular location">
    <subcellularLocation>
        <location evidence="11">Endoplasmic reticulum membrane</location>
        <topology evidence="11">Multi-pass membrane protein</topology>
    </subcellularLocation>
    <subcellularLocation>
        <location evidence="1">Membrane</location>
        <topology evidence="1">Multi-pass membrane protein</topology>
    </subcellularLocation>
</comment>
<accession>A0A1B8GBE2</accession>
<evidence type="ECO:0000313" key="16">
    <source>
        <dbReference type="Proteomes" id="UP000091956"/>
    </source>
</evidence>
<dbReference type="InterPro" id="IPR001594">
    <property type="entry name" value="Palmitoyltrfase_DHHC"/>
</dbReference>
<dbReference type="PROSITE" id="PS50216">
    <property type="entry name" value="DHHC"/>
    <property type="match status" value="1"/>
</dbReference>
<feature type="domain" description="Palmitoyltransferase DHHC" evidence="14">
    <location>
        <begin position="412"/>
        <end position="538"/>
    </location>
</feature>
<feature type="transmembrane region" description="Helical" evidence="11 12">
    <location>
        <begin position="497"/>
        <end position="522"/>
    </location>
</feature>
<dbReference type="Pfam" id="PF01529">
    <property type="entry name" value="DHHC"/>
    <property type="match status" value="1"/>
</dbReference>
<keyword evidence="8 11" id="KW-0449">Lipoprotein</keyword>
<dbReference type="EMBL" id="KV460257">
    <property type="protein sequence ID" value="OBT93151.1"/>
    <property type="molecule type" value="Genomic_DNA"/>
</dbReference>
<comment type="caution">
    <text evidence="11">Lacks conserved residue(s) required for the propagation of feature annotation.</text>
</comment>
<keyword evidence="16" id="KW-1185">Reference proteome</keyword>
<keyword evidence="3 11" id="KW-0812">Transmembrane</keyword>
<feature type="region of interest" description="Disordered" evidence="13">
    <location>
        <begin position="698"/>
        <end position="723"/>
    </location>
</feature>
<evidence type="ECO:0000256" key="1">
    <source>
        <dbReference type="ARBA" id="ARBA00004141"/>
    </source>
</evidence>
<keyword evidence="2 11" id="KW-0808">Transferase</keyword>
<evidence type="ECO:0000256" key="8">
    <source>
        <dbReference type="ARBA" id="ARBA00023288"/>
    </source>
</evidence>
<protein>
    <recommendedName>
        <fullName evidence="11">Palmitoyltransferase PFA4</fullName>
        <ecNumber evidence="11">2.3.1.225</ecNumber>
    </recommendedName>
    <alternativeName>
        <fullName evidence="11">Protein S-acyltransferase</fullName>
        <shortName evidence="11">PAT</shortName>
    </alternativeName>
    <alternativeName>
        <fullName evidence="11">Protein fatty acyltransferase 4</fullName>
    </alternativeName>
</protein>
<reference evidence="16" key="2">
    <citation type="journal article" date="2018" name="Nat. Commun.">
        <title>Extreme sensitivity to ultraviolet light in the fungal pathogen causing white-nose syndrome of bats.</title>
        <authorList>
            <person name="Palmer J.M."/>
            <person name="Drees K.P."/>
            <person name="Foster J.T."/>
            <person name="Lindner D.L."/>
        </authorList>
    </citation>
    <scope>NUCLEOTIDE SEQUENCE [LARGE SCALE GENOMIC DNA]</scope>
    <source>
        <strain evidence="16">UAMH 10579</strain>
    </source>
</reference>
<dbReference type="STRING" id="342668.A0A1B8GBE2"/>
<dbReference type="GeneID" id="28842575"/>
<evidence type="ECO:0000256" key="2">
    <source>
        <dbReference type="ARBA" id="ARBA00022679"/>
    </source>
</evidence>
<organism evidence="15 16">
    <name type="scientific">Pseudogymnoascus verrucosus</name>
    <dbReference type="NCBI Taxonomy" id="342668"/>
    <lineage>
        <taxon>Eukaryota</taxon>
        <taxon>Fungi</taxon>
        <taxon>Dikarya</taxon>
        <taxon>Ascomycota</taxon>
        <taxon>Pezizomycotina</taxon>
        <taxon>Leotiomycetes</taxon>
        <taxon>Thelebolales</taxon>
        <taxon>Thelebolaceae</taxon>
        <taxon>Pseudogymnoascus</taxon>
    </lineage>
</organism>
<comment type="catalytic activity">
    <reaction evidence="10 11 12">
        <text>L-cysteinyl-[protein] + hexadecanoyl-CoA = S-hexadecanoyl-L-cysteinyl-[protein] + CoA</text>
        <dbReference type="Rhea" id="RHEA:36683"/>
        <dbReference type="Rhea" id="RHEA-COMP:10131"/>
        <dbReference type="Rhea" id="RHEA-COMP:11032"/>
        <dbReference type="ChEBI" id="CHEBI:29950"/>
        <dbReference type="ChEBI" id="CHEBI:57287"/>
        <dbReference type="ChEBI" id="CHEBI:57379"/>
        <dbReference type="ChEBI" id="CHEBI:74151"/>
        <dbReference type="EC" id="2.3.1.225"/>
    </reaction>
</comment>
<reference evidence="15 16" key="1">
    <citation type="submission" date="2016-03" db="EMBL/GenBank/DDBJ databases">
        <title>Comparative genomics of Pseudogymnoascus destructans, the fungus causing white-nose syndrome of bats.</title>
        <authorList>
            <person name="Palmer J.M."/>
            <person name="Drees K.P."/>
            <person name="Foster J.T."/>
            <person name="Lindner D.L."/>
        </authorList>
    </citation>
    <scope>NUCLEOTIDE SEQUENCE [LARGE SCALE GENOMIC DNA]</scope>
    <source>
        <strain evidence="15 16">UAMH 10579</strain>
    </source>
</reference>
<dbReference type="OrthoDB" id="331948at2759"/>
<dbReference type="InterPro" id="IPR033682">
    <property type="entry name" value="PFA4"/>
</dbReference>
<keyword evidence="4 11" id="KW-0256">Endoplasmic reticulum</keyword>
<evidence type="ECO:0000256" key="13">
    <source>
        <dbReference type="SAM" id="MobiDB-lite"/>
    </source>
</evidence>
<feature type="region of interest" description="Disordered" evidence="13">
    <location>
        <begin position="633"/>
        <end position="652"/>
    </location>
</feature>
<dbReference type="HAMAP" id="MF_03199">
    <property type="entry name" value="DHHC_PAT_PFA4"/>
    <property type="match status" value="1"/>
</dbReference>
<proteinExistence type="inferred from homology"/>
<comment type="similarity">
    <text evidence="11">Belongs to the DHHC palmitoyltransferase family. PFA4 subfamily.</text>
</comment>
<evidence type="ECO:0000256" key="11">
    <source>
        <dbReference type="HAMAP-Rule" id="MF_03199"/>
    </source>
</evidence>
<feature type="transmembrane region" description="Helical" evidence="11 12">
    <location>
        <begin position="458"/>
        <end position="477"/>
    </location>
</feature>
<keyword evidence="9 11" id="KW-0012">Acyltransferase</keyword>
<keyword evidence="7 11" id="KW-0564">Palmitate</keyword>
<feature type="active site" description="S-palmitoyl cysteine intermediate" evidence="11">
    <location>
        <position position="443"/>
    </location>
</feature>
<feature type="compositionally biased region" description="Acidic residues" evidence="13">
    <location>
        <begin position="698"/>
        <end position="712"/>
    </location>
</feature>
<comment type="function">
    <text evidence="11">Mediates the reversible addition of palmitate to target proteins, thereby regulating their membrane association and biological function.</text>
</comment>
<dbReference type="EC" id="2.3.1.225" evidence="11"/>
<keyword evidence="5 11" id="KW-1133">Transmembrane helix</keyword>
<evidence type="ECO:0000313" key="15">
    <source>
        <dbReference type="EMBL" id="OBT93151.1"/>
    </source>
</evidence>
<gene>
    <name evidence="11 15" type="primary">PFA4</name>
    <name evidence="15" type="ORF">VE01_09189</name>
</gene>
<evidence type="ECO:0000259" key="14">
    <source>
        <dbReference type="Pfam" id="PF01529"/>
    </source>
</evidence>
<name>A0A1B8GBE2_9PEZI</name>
<dbReference type="AlphaFoldDB" id="A0A1B8GBE2"/>
<evidence type="ECO:0000256" key="6">
    <source>
        <dbReference type="ARBA" id="ARBA00023136"/>
    </source>
</evidence>
<dbReference type="GO" id="GO:0005789">
    <property type="term" value="C:endoplasmic reticulum membrane"/>
    <property type="evidence" value="ECO:0007669"/>
    <property type="project" value="UniProtKB-SubCell"/>
</dbReference>